<keyword evidence="3" id="KW-1185">Reference proteome</keyword>
<evidence type="ECO:0000313" key="3">
    <source>
        <dbReference type="Proteomes" id="UP000239471"/>
    </source>
</evidence>
<organism evidence="2 3">
    <name type="scientific">Clostridium vincentii</name>
    <dbReference type="NCBI Taxonomy" id="52704"/>
    <lineage>
        <taxon>Bacteria</taxon>
        <taxon>Bacillati</taxon>
        <taxon>Bacillota</taxon>
        <taxon>Clostridia</taxon>
        <taxon>Eubacteriales</taxon>
        <taxon>Clostridiaceae</taxon>
        <taxon>Clostridium</taxon>
    </lineage>
</organism>
<dbReference type="InterPro" id="IPR000182">
    <property type="entry name" value="GNAT_dom"/>
</dbReference>
<feature type="domain" description="N-acetyltransferase" evidence="1">
    <location>
        <begin position="1"/>
        <end position="155"/>
    </location>
</feature>
<dbReference type="PROSITE" id="PS51186">
    <property type="entry name" value="GNAT"/>
    <property type="match status" value="1"/>
</dbReference>
<dbReference type="SUPFAM" id="SSF55729">
    <property type="entry name" value="Acyl-CoA N-acyltransferases (Nat)"/>
    <property type="match status" value="1"/>
</dbReference>
<dbReference type="Gene3D" id="3.40.630.30">
    <property type="match status" value="1"/>
</dbReference>
<dbReference type="EMBL" id="PVXQ01000034">
    <property type="protein sequence ID" value="PRR81185.1"/>
    <property type="molecule type" value="Genomic_DNA"/>
</dbReference>
<name>A0A2T0BBG8_9CLOT</name>
<dbReference type="Proteomes" id="UP000239471">
    <property type="component" value="Unassembled WGS sequence"/>
</dbReference>
<dbReference type="AlphaFoldDB" id="A0A2T0BBG8"/>
<gene>
    <name evidence="2" type="ORF">CLVI_26890</name>
</gene>
<evidence type="ECO:0000313" key="2">
    <source>
        <dbReference type="EMBL" id="PRR81185.1"/>
    </source>
</evidence>
<comment type="caution">
    <text evidence="2">The sequence shown here is derived from an EMBL/GenBank/DDBJ whole genome shotgun (WGS) entry which is preliminary data.</text>
</comment>
<dbReference type="RefSeq" id="WP_170065677.1">
    <property type="nucleotide sequence ID" value="NZ_PVXQ01000034.1"/>
</dbReference>
<dbReference type="Pfam" id="PF13527">
    <property type="entry name" value="Acetyltransf_9"/>
    <property type="match status" value="1"/>
</dbReference>
<sequence>MNDYTIISNYMDNEKYRLSFNKLSMDIFESNPEQWYEKNLYYNKCIFYSYIYDDKVVSNISVNMMDLIVDGHKKTALQLSGIMTHPDHRNKGLSASLINYIIEKYENEYDIIYLFAEDSVLNFYTKFGINQIIEDSYKLDANLINRTETMIKKLKTDDENDCNTILRIIENRQPVSKKLGVYDDLWPLHIFCMYVYTDDMYYLEDEDTIVIANREDGCLHIYDVISLTSINIDSIIEKIVSSDDEKIEFHFIPESNKYNILKVSKERPDDWLFVRSNNTTFKEILFPLTSQM</sequence>
<accession>A0A2T0BBG8</accession>
<proteinExistence type="predicted"/>
<dbReference type="InterPro" id="IPR016181">
    <property type="entry name" value="Acyl_CoA_acyltransferase"/>
</dbReference>
<protein>
    <recommendedName>
        <fullName evidence="1">N-acetyltransferase domain-containing protein</fullName>
    </recommendedName>
</protein>
<evidence type="ECO:0000259" key="1">
    <source>
        <dbReference type="PROSITE" id="PS51186"/>
    </source>
</evidence>
<dbReference type="GO" id="GO:0016747">
    <property type="term" value="F:acyltransferase activity, transferring groups other than amino-acyl groups"/>
    <property type="evidence" value="ECO:0007669"/>
    <property type="project" value="InterPro"/>
</dbReference>
<reference evidence="2 3" key="1">
    <citation type="submission" date="2018-03" db="EMBL/GenBank/DDBJ databases">
        <title>Genome sequence of Clostridium vincentii DSM 10228.</title>
        <authorList>
            <person name="Poehlein A."/>
            <person name="Daniel R."/>
        </authorList>
    </citation>
    <scope>NUCLEOTIDE SEQUENCE [LARGE SCALE GENOMIC DNA]</scope>
    <source>
        <strain evidence="2 3">DSM 10228</strain>
    </source>
</reference>
<dbReference type="CDD" id="cd04301">
    <property type="entry name" value="NAT_SF"/>
    <property type="match status" value="1"/>
</dbReference>